<evidence type="ECO:0000256" key="1">
    <source>
        <dbReference type="SAM" id="MobiDB-lite"/>
    </source>
</evidence>
<reference evidence="2" key="1">
    <citation type="journal article" date="2021" name="bioRxiv">
        <title>Whole Genome Assembly and Annotation of Northern Wild Rice, Zizania palustris L., Supports a Whole Genome Duplication in the Zizania Genus.</title>
        <authorList>
            <person name="Haas M."/>
            <person name="Kono T."/>
            <person name="Macchietto M."/>
            <person name="Millas R."/>
            <person name="McGilp L."/>
            <person name="Shao M."/>
            <person name="Duquette J."/>
            <person name="Hirsch C.N."/>
            <person name="Kimball J."/>
        </authorList>
    </citation>
    <scope>NUCLEOTIDE SEQUENCE</scope>
    <source>
        <tissue evidence="2">Fresh leaf tissue</tissue>
    </source>
</reference>
<reference evidence="2" key="2">
    <citation type="submission" date="2021-02" db="EMBL/GenBank/DDBJ databases">
        <authorList>
            <person name="Kimball J.A."/>
            <person name="Haas M.W."/>
            <person name="Macchietto M."/>
            <person name="Kono T."/>
            <person name="Duquette J."/>
            <person name="Shao M."/>
        </authorList>
    </citation>
    <scope>NUCLEOTIDE SEQUENCE</scope>
    <source>
        <tissue evidence="2">Fresh leaf tissue</tissue>
    </source>
</reference>
<gene>
    <name evidence="2" type="ORF">GUJ93_ZPchr0014g47211</name>
</gene>
<feature type="region of interest" description="Disordered" evidence="1">
    <location>
        <begin position="30"/>
        <end position="54"/>
    </location>
</feature>
<dbReference type="EMBL" id="JAAALK010000086">
    <property type="protein sequence ID" value="KAG8083055.1"/>
    <property type="molecule type" value="Genomic_DNA"/>
</dbReference>
<evidence type="ECO:0000313" key="3">
    <source>
        <dbReference type="Proteomes" id="UP000729402"/>
    </source>
</evidence>
<dbReference type="AlphaFoldDB" id="A0A8J5VVB7"/>
<dbReference type="Proteomes" id="UP000729402">
    <property type="component" value="Unassembled WGS sequence"/>
</dbReference>
<evidence type="ECO:0000313" key="2">
    <source>
        <dbReference type="EMBL" id="KAG8083055.1"/>
    </source>
</evidence>
<comment type="caution">
    <text evidence="2">The sequence shown here is derived from an EMBL/GenBank/DDBJ whole genome shotgun (WGS) entry which is preliminary data.</text>
</comment>
<accession>A0A8J5VVB7</accession>
<keyword evidence="3" id="KW-1185">Reference proteome</keyword>
<feature type="compositionally biased region" description="Basic and acidic residues" evidence="1">
    <location>
        <begin position="37"/>
        <end position="50"/>
    </location>
</feature>
<protein>
    <submittedName>
        <fullName evidence="2">Uncharacterized protein</fullName>
    </submittedName>
</protein>
<sequence>MDPNLHTLHDMDACVPAPINTLAAGEQRAGGGAVQARESELARGEKEEGRRRTRPIQETIQRGAAAEKEFFFFSCD</sequence>
<name>A0A8J5VVB7_ZIZPA</name>
<proteinExistence type="predicted"/>
<organism evidence="2 3">
    <name type="scientific">Zizania palustris</name>
    <name type="common">Northern wild rice</name>
    <dbReference type="NCBI Taxonomy" id="103762"/>
    <lineage>
        <taxon>Eukaryota</taxon>
        <taxon>Viridiplantae</taxon>
        <taxon>Streptophyta</taxon>
        <taxon>Embryophyta</taxon>
        <taxon>Tracheophyta</taxon>
        <taxon>Spermatophyta</taxon>
        <taxon>Magnoliopsida</taxon>
        <taxon>Liliopsida</taxon>
        <taxon>Poales</taxon>
        <taxon>Poaceae</taxon>
        <taxon>BOP clade</taxon>
        <taxon>Oryzoideae</taxon>
        <taxon>Oryzeae</taxon>
        <taxon>Zizaniinae</taxon>
        <taxon>Zizania</taxon>
    </lineage>
</organism>